<evidence type="ECO:0000313" key="17">
    <source>
        <dbReference type="Proteomes" id="UP000283469"/>
    </source>
</evidence>
<keyword evidence="13 14" id="KW-0511">Multifunctional enzyme</keyword>
<comment type="caution">
    <text evidence="14">Lacks conserved residue(s) required for the propagation of feature annotation.</text>
</comment>
<dbReference type="InterPro" id="IPR020555">
    <property type="entry name" value="MECDP_synthase_CS"/>
</dbReference>
<dbReference type="GO" id="GO:0008685">
    <property type="term" value="F:2-C-methyl-D-erythritol 2,4-cyclodiphosphate synthase activity"/>
    <property type="evidence" value="ECO:0007669"/>
    <property type="project" value="UniProtKB-UniRule"/>
</dbReference>
<keyword evidence="11 14" id="KW-0414">Isoprene biosynthesis</keyword>
<accession>A0A418YWT2</accession>
<feature type="site" description="Transition state stabilizer" evidence="14">
    <location>
        <position position="24"/>
    </location>
</feature>
<dbReference type="Pfam" id="PF02542">
    <property type="entry name" value="YgbB"/>
    <property type="match status" value="1"/>
</dbReference>
<comment type="similarity">
    <text evidence="6">Belongs to the IspF family.</text>
</comment>
<comment type="function">
    <text evidence="14">Bifunctional enzyme that catalyzes the formation of 4-diphosphocytidyl-2-C-methyl-D-erythritol from CTP and 2-C-methyl-D-erythritol 4-phosphate (MEP) (IspD), and catalyzes the conversion of 4-diphosphocytidyl-2-C-methyl-D-erythritol 2-phosphate (CDP-ME2P) to 2-C-methyl-D-erythritol 2,4-cyclodiphosphate (ME-CPP) with a corresponding release of cytidine 5-monophosphate (CMP) (IspF).</text>
</comment>
<dbReference type="HAMAP" id="MF_00108">
    <property type="entry name" value="IspD"/>
    <property type="match status" value="1"/>
</dbReference>
<evidence type="ECO:0000256" key="4">
    <source>
        <dbReference type="ARBA" id="ARBA00004709"/>
    </source>
</evidence>
<dbReference type="NCBIfam" id="TIGR00453">
    <property type="entry name" value="ispD"/>
    <property type="match status" value="1"/>
</dbReference>
<evidence type="ECO:0000256" key="12">
    <source>
        <dbReference type="ARBA" id="ARBA00023239"/>
    </source>
</evidence>
<comment type="similarity">
    <text evidence="14">In the N-terminal section; belongs to the IspD/TarI cytidylyltransferase family. IspD subfamily.</text>
</comment>
<comment type="pathway">
    <text evidence="4 14">Isoprenoid biosynthesis; isopentenyl diphosphate biosynthesis via DXP pathway; isopentenyl diphosphate from 1-deoxy-D-xylulose 5-phosphate: step 4/6.</text>
</comment>
<evidence type="ECO:0000259" key="15">
    <source>
        <dbReference type="Pfam" id="PF02542"/>
    </source>
</evidence>
<evidence type="ECO:0000256" key="2">
    <source>
        <dbReference type="ARBA" id="ARBA00001282"/>
    </source>
</evidence>
<reference evidence="16 17" key="1">
    <citation type="submission" date="2018-08" db="EMBL/GenBank/DDBJ databases">
        <title>Sphingobium sp. EO9.</title>
        <authorList>
            <person name="Park Y."/>
            <person name="Kim K.H."/>
            <person name="Jeon C.O."/>
        </authorList>
    </citation>
    <scope>NUCLEOTIDE SEQUENCE [LARGE SCALE GENOMIC DNA]</scope>
    <source>
        <strain evidence="16 17">EO9</strain>
    </source>
</reference>
<dbReference type="InterPro" id="IPR026596">
    <property type="entry name" value="IspD/F"/>
</dbReference>
<dbReference type="EC" id="2.7.7.60" evidence="14"/>
<feature type="site" description="Positions MEP for the nucleophilic attack" evidence="14">
    <location>
        <position position="216"/>
    </location>
</feature>
<dbReference type="OrthoDB" id="9804336at2"/>
<evidence type="ECO:0000256" key="1">
    <source>
        <dbReference type="ARBA" id="ARBA00000200"/>
    </source>
</evidence>
<evidence type="ECO:0000256" key="6">
    <source>
        <dbReference type="ARBA" id="ARBA00008480"/>
    </source>
</evidence>
<keyword evidence="17" id="KW-1185">Reference proteome</keyword>
<name>A0A418YWT2_9SPHN</name>
<feature type="binding site" evidence="14">
    <location>
        <begin position="269"/>
        <end position="270"/>
    </location>
    <ligand>
        <name>4-CDP-2-C-methyl-D-erythritol 2-phosphate</name>
        <dbReference type="ChEBI" id="CHEBI:57919"/>
    </ligand>
</feature>
<evidence type="ECO:0000256" key="8">
    <source>
        <dbReference type="ARBA" id="ARBA00022679"/>
    </source>
</evidence>
<dbReference type="GO" id="GO:0046872">
    <property type="term" value="F:metal ion binding"/>
    <property type="evidence" value="ECO:0007669"/>
    <property type="project" value="UniProtKB-KW"/>
</dbReference>
<dbReference type="CDD" id="cd00554">
    <property type="entry name" value="MECDP_synthase"/>
    <property type="match status" value="1"/>
</dbReference>
<feature type="binding site" evidence="14">
    <location>
        <position position="245"/>
    </location>
    <ligand>
        <name>a divalent metal cation</name>
        <dbReference type="ChEBI" id="CHEBI:60240"/>
    </ligand>
</feature>
<comment type="catalytic activity">
    <reaction evidence="1 14">
        <text>4-CDP-2-C-methyl-D-erythritol 2-phosphate = 2-C-methyl-D-erythritol 2,4-cyclic diphosphate + CMP</text>
        <dbReference type="Rhea" id="RHEA:23864"/>
        <dbReference type="ChEBI" id="CHEBI:57919"/>
        <dbReference type="ChEBI" id="CHEBI:58483"/>
        <dbReference type="ChEBI" id="CHEBI:60377"/>
        <dbReference type="EC" id="4.6.1.12"/>
    </reaction>
</comment>
<keyword evidence="9 14" id="KW-0548">Nucleotidyltransferase</keyword>
<dbReference type="AlphaFoldDB" id="A0A418YWT2"/>
<dbReference type="InterPro" id="IPR036571">
    <property type="entry name" value="MECDP_synthase_sf"/>
</dbReference>
<evidence type="ECO:0000256" key="5">
    <source>
        <dbReference type="ARBA" id="ARBA00004787"/>
    </source>
</evidence>
<dbReference type="GO" id="GO:0050518">
    <property type="term" value="F:2-C-methyl-D-erythritol 4-phosphate cytidylyltransferase activity"/>
    <property type="evidence" value="ECO:0007669"/>
    <property type="project" value="UniProtKB-UniRule"/>
</dbReference>
<feature type="site" description="Transition state stabilizer" evidence="14">
    <location>
        <position position="368"/>
    </location>
</feature>
<comment type="cofactor">
    <cofactor evidence="3 14">
        <name>a divalent metal cation</name>
        <dbReference type="ChEBI" id="CHEBI:60240"/>
    </cofactor>
</comment>
<feature type="region of interest" description="2-C-methyl-D-erythritol 2,4-cyclodiphosphate synthase" evidence="14">
    <location>
        <begin position="237"/>
        <end position="395"/>
    </location>
</feature>
<feature type="binding site" evidence="14">
    <location>
        <position position="277"/>
    </location>
    <ligand>
        <name>a divalent metal cation</name>
        <dbReference type="ChEBI" id="CHEBI:60240"/>
    </ligand>
</feature>
<comment type="catalytic activity">
    <reaction evidence="2 14">
        <text>2-C-methyl-D-erythritol 4-phosphate + CTP + H(+) = 4-CDP-2-C-methyl-D-erythritol + diphosphate</text>
        <dbReference type="Rhea" id="RHEA:13429"/>
        <dbReference type="ChEBI" id="CHEBI:15378"/>
        <dbReference type="ChEBI" id="CHEBI:33019"/>
        <dbReference type="ChEBI" id="CHEBI:37563"/>
        <dbReference type="ChEBI" id="CHEBI:57823"/>
        <dbReference type="ChEBI" id="CHEBI:58262"/>
        <dbReference type="EC" id="2.7.7.60"/>
    </reaction>
</comment>
<dbReference type="EC" id="4.6.1.12" evidence="14"/>
<dbReference type="PROSITE" id="PS01295">
    <property type="entry name" value="ISPD"/>
    <property type="match status" value="1"/>
</dbReference>
<feature type="binding site" evidence="14">
    <location>
        <position position="243"/>
    </location>
    <ligand>
        <name>a divalent metal cation</name>
        <dbReference type="ChEBI" id="CHEBI:60240"/>
    </ligand>
</feature>
<feature type="binding site" evidence="14">
    <location>
        <begin position="291"/>
        <end position="293"/>
    </location>
    <ligand>
        <name>4-CDP-2-C-methyl-D-erythritol 2-phosphate</name>
        <dbReference type="ChEBI" id="CHEBI:57919"/>
    </ligand>
</feature>
<evidence type="ECO:0000313" key="16">
    <source>
        <dbReference type="EMBL" id="RJG57080.1"/>
    </source>
</evidence>
<dbReference type="EMBL" id="QVRA01000002">
    <property type="protein sequence ID" value="RJG57080.1"/>
    <property type="molecule type" value="Genomic_DNA"/>
</dbReference>
<evidence type="ECO:0000256" key="14">
    <source>
        <dbReference type="HAMAP-Rule" id="MF_01520"/>
    </source>
</evidence>
<feature type="binding site" evidence="14">
    <location>
        <begin position="367"/>
        <end position="370"/>
    </location>
    <ligand>
        <name>4-CDP-2-C-methyl-D-erythritol 2-phosphate</name>
        <dbReference type="ChEBI" id="CHEBI:57919"/>
    </ligand>
</feature>
<evidence type="ECO:0000256" key="13">
    <source>
        <dbReference type="ARBA" id="ARBA00023268"/>
    </source>
</evidence>
<feature type="binding site" evidence="14">
    <location>
        <position position="374"/>
    </location>
    <ligand>
        <name>4-CDP-2-C-methyl-D-erythritol 2-phosphate</name>
        <dbReference type="ChEBI" id="CHEBI:57919"/>
    </ligand>
</feature>
<dbReference type="HAMAP" id="MF_01520">
    <property type="entry name" value="IspDF"/>
    <property type="match status" value="1"/>
</dbReference>
<dbReference type="RefSeq" id="WP_119743799.1">
    <property type="nucleotide sequence ID" value="NZ_QVRA01000002.1"/>
</dbReference>
<feature type="site" description="Positions MEP for the nucleophilic attack" evidence="14">
    <location>
        <position position="161"/>
    </location>
</feature>
<dbReference type="Gene3D" id="3.90.550.10">
    <property type="entry name" value="Spore Coat Polysaccharide Biosynthesis Protein SpsA, Chain A"/>
    <property type="match status" value="1"/>
</dbReference>
<gene>
    <name evidence="14" type="primary">ispDF</name>
    <name evidence="16" type="ORF">D0Z70_02310</name>
</gene>
<dbReference type="SUPFAM" id="SSF53448">
    <property type="entry name" value="Nucleotide-diphospho-sugar transferases"/>
    <property type="match status" value="1"/>
</dbReference>
<feature type="binding site" evidence="14">
    <location>
        <position position="377"/>
    </location>
    <ligand>
        <name>4-CDP-2-C-methyl-D-erythritol 2-phosphate</name>
        <dbReference type="ChEBI" id="CHEBI:57919"/>
    </ligand>
</feature>
<dbReference type="InterPro" id="IPR001228">
    <property type="entry name" value="IspD"/>
</dbReference>
<comment type="pathway">
    <text evidence="5 14">Isoprenoid biosynthesis; isopentenyl diphosphate biosynthesis via DXP pathway; isopentenyl diphosphate from 1-deoxy-D-xylulose 5-phosphate: step 2/6.</text>
</comment>
<dbReference type="UniPathway" id="UPA00056">
    <property type="reaction ID" value="UER00093"/>
</dbReference>
<dbReference type="InterPro" id="IPR003526">
    <property type="entry name" value="MECDP_synthase"/>
</dbReference>
<keyword evidence="10 14" id="KW-0479">Metal-binding</keyword>
<evidence type="ECO:0000256" key="10">
    <source>
        <dbReference type="ARBA" id="ARBA00022723"/>
    </source>
</evidence>
<dbReference type="PANTHER" id="PTHR43181">
    <property type="entry name" value="2-C-METHYL-D-ERYTHRITOL 2,4-CYCLODIPHOSPHATE SYNTHASE, CHLOROPLASTIC"/>
    <property type="match status" value="1"/>
</dbReference>
<evidence type="ECO:0000256" key="3">
    <source>
        <dbReference type="ARBA" id="ARBA00001968"/>
    </source>
</evidence>
<evidence type="ECO:0000256" key="11">
    <source>
        <dbReference type="ARBA" id="ARBA00023229"/>
    </source>
</evidence>
<organism evidence="16 17">
    <name type="scientific">Sphingobium terrigena</name>
    <dbReference type="NCBI Taxonomy" id="2304063"/>
    <lineage>
        <taxon>Bacteria</taxon>
        <taxon>Pseudomonadati</taxon>
        <taxon>Pseudomonadota</taxon>
        <taxon>Alphaproteobacteria</taxon>
        <taxon>Sphingomonadales</taxon>
        <taxon>Sphingomonadaceae</taxon>
        <taxon>Sphingobium</taxon>
    </lineage>
</organism>
<evidence type="ECO:0000256" key="9">
    <source>
        <dbReference type="ARBA" id="ARBA00022695"/>
    </source>
</evidence>
<dbReference type="PROSITE" id="PS01350">
    <property type="entry name" value="ISPF"/>
    <property type="match status" value="1"/>
</dbReference>
<protein>
    <recommendedName>
        <fullName evidence="14">Bifunctional enzyme IspD/IspF</fullName>
    </recommendedName>
    <domain>
        <recommendedName>
            <fullName evidence="14">2-C-methyl-D-erythritol 4-phosphate cytidylyltransferase</fullName>
            <ecNumber evidence="14">2.7.7.60</ecNumber>
        </recommendedName>
        <alternativeName>
            <fullName evidence="14">4-diphosphocytidyl-2C-methyl-D-erythritol synthase</fullName>
        </alternativeName>
        <alternativeName>
            <fullName evidence="14">MEP cytidylyltransferase</fullName>
            <shortName evidence="14">MCT</shortName>
        </alternativeName>
    </domain>
    <domain>
        <recommendedName>
            <fullName evidence="14">2-C-methyl-D-erythritol 2,4-cyclodiphosphate synthase</fullName>
            <shortName evidence="14">MECDP-synthase</shortName>
            <shortName evidence="14">MECPP-synthase</shortName>
            <shortName evidence="14">MECPS</shortName>
            <ecNumber evidence="14">4.6.1.12</ecNumber>
        </recommendedName>
    </domain>
</protein>
<dbReference type="Gene3D" id="3.30.1330.50">
    <property type="entry name" value="2-C-methyl-D-erythritol 2,4-cyclodiphosphate synthase"/>
    <property type="match status" value="1"/>
</dbReference>
<evidence type="ECO:0000256" key="7">
    <source>
        <dbReference type="ARBA" id="ARBA00009789"/>
    </source>
</evidence>
<proteinExistence type="inferred from homology"/>
<keyword evidence="12 14" id="KW-0456">Lyase</keyword>
<dbReference type="NCBIfam" id="NF006899">
    <property type="entry name" value="PRK09382.1"/>
    <property type="match status" value="1"/>
</dbReference>
<comment type="similarity">
    <text evidence="14">In the C-terminal section; belongs to the IspF family.</text>
</comment>
<dbReference type="NCBIfam" id="TIGR00151">
    <property type="entry name" value="ispF"/>
    <property type="match status" value="1"/>
</dbReference>
<feature type="binding site" evidence="14">
    <location>
        <begin position="243"/>
        <end position="245"/>
    </location>
    <ligand>
        <name>4-CDP-2-C-methyl-D-erythritol 2-phosphate</name>
        <dbReference type="ChEBI" id="CHEBI:57919"/>
    </ligand>
</feature>
<dbReference type="InterPro" id="IPR018294">
    <property type="entry name" value="ISPD_synthase_CS"/>
</dbReference>
<dbReference type="Pfam" id="PF01128">
    <property type="entry name" value="IspD"/>
    <property type="match status" value="1"/>
</dbReference>
<feature type="domain" description="2-C-methyl-D-erythritol 2,4-cyclodiphosphate synthase" evidence="15">
    <location>
        <begin position="236"/>
        <end position="389"/>
    </location>
</feature>
<sequence>MPRAMTDNRHRTLALLVAAGTGSRAGGNIPKQFRTVGGKAVIAHAVDALAAHEGIDAIHLVIGAGQEAQVRALLGDRAIAGVTLGADSRRGSVRAGLEAIAAAGGADRVLIHDAARPFLPGAVVDRLLGALDGAQGAIPVLPVADTLVRGEGDVMGEGVARDGLFRVQTPQAFRFDTILAAHRGWDEGREATDDAQILKGWGHDVILVAGDEGLEKLTYPQDFARAEARLASARTVRVGMGYDVHRLAPDEELWLGGVLVPHDRGLAGHSDADVALHAIVDALLGALAEGDIGSHFPPSDAQWRGASSDRFLAYAGDRVAARGGTIDHIDLTIICEAPKIGPHRDAMRTRIAEILSMPIDRVSVKATTTERLGFAGRREGIAAQAVATLFLPALS</sequence>
<dbReference type="PANTHER" id="PTHR43181:SF1">
    <property type="entry name" value="2-C-METHYL-D-ERYTHRITOL 2,4-CYCLODIPHOSPHATE SYNTHASE, CHLOROPLASTIC"/>
    <property type="match status" value="1"/>
</dbReference>
<dbReference type="InterPro" id="IPR029044">
    <property type="entry name" value="Nucleotide-diphossugar_trans"/>
</dbReference>
<dbReference type="InterPro" id="IPR034683">
    <property type="entry name" value="IspD/TarI"/>
</dbReference>
<feature type="region of interest" description="2-C-methyl-D-erythritol 4-phosphate cytidylyltransferase" evidence="14">
    <location>
        <begin position="1"/>
        <end position="236"/>
    </location>
</feature>
<feature type="site" description="Transition state stabilizer" evidence="14">
    <location>
        <position position="31"/>
    </location>
</feature>
<feature type="site" description="Transition state stabilizer" evidence="14">
    <location>
        <position position="269"/>
    </location>
</feature>
<comment type="similarity">
    <text evidence="7">Belongs to the IspD/TarI cytidylyltransferase family. IspD subfamily.</text>
</comment>
<dbReference type="SUPFAM" id="SSF69765">
    <property type="entry name" value="IpsF-like"/>
    <property type="match status" value="1"/>
</dbReference>
<dbReference type="HAMAP" id="MF_00107">
    <property type="entry name" value="IspF"/>
    <property type="match status" value="1"/>
</dbReference>
<dbReference type="GO" id="GO:0016114">
    <property type="term" value="P:terpenoid biosynthetic process"/>
    <property type="evidence" value="ECO:0007669"/>
    <property type="project" value="InterPro"/>
</dbReference>
<keyword evidence="8 14" id="KW-0808">Transferase</keyword>
<dbReference type="Proteomes" id="UP000283469">
    <property type="component" value="Unassembled WGS sequence"/>
</dbReference>
<dbReference type="GO" id="GO:0019288">
    <property type="term" value="P:isopentenyl diphosphate biosynthetic process, methylerythritol 4-phosphate pathway"/>
    <property type="evidence" value="ECO:0007669"/>
    <property type="project" value="UniProtKB-UniRule"/>
</dbReference>
<dbReference type="CDD" id="cd02516">
    <property type="entry name" value="CDP-ME_synthetase"/>
    <property type="match status" value="1"/>
</dbReference>
<comment type="caution">
    <text evidence="16">The sequence shown here is derived from an EMBL/GenBank/DDBJ whole genome shotgun (WGS) entry which is preliminary data.</text>
</comment>